<dbReference type="OrthoDB" id="303810at2759"/>
<dbReference type="AlphaFoldDB" id="A0A8S1XRX0"/>
<reference evidence="2" key="1">
    <citation type="submission" date="2021-01" db="EMBL/GenBank/DDBJ databases">
        <authorList>
            <consortium name="Genoscope - CEA"/>
            <person name="William W."/>
        </authorList>
    </citation>
    <scope>NUCLEOTIDE SEQUENCE</scope>
</reference>
<gene>
    <name evidence="2" type="ORF">POCTA_138.1.T1290069</name>
</gene>
<dbReference type="Pfam" id="PF00071">
    <property type="entry name" value="Ras"/>
    <property type="match status" value="1"/>
</dbReference>
<dbReference type="PROSITE" id="PS51421">
    <property type="entry name" value="RAS"/>
    <property type="match status" value="1"/>
</dbReference>
<dbReference type="GO" id="GO:0003924">
    <property type="term" value="F:GTPase activity"/>
    <property type="evidence" value="ECO:0007669"/>
    <property type="project" value="InterPro"/>
</dbReference>
<dbReference type="PROSITE" id="PS51419">
    <property type="entry name" value="RAB"/>
    <property type="match status" value="1"/>
</dbReference>
<organism evidence="2 3">
    <name type="scientific">Paramecium octaurelia</name>
    <dbReference type="NCBI Taxonomy" id="43137"/>
    <lineage>
        <taxon>Eukaryota</taxon>
        <taxon>Sar</taxon>
        <taxon>Alveolata</taxon>
        <taxon>Ciliophora</taxon>
        <taxon>Intramacronucleata</taxon>
        <taxon>Oligohymenophorea</taxon>
        <taxon>Peniculida</taxon>
        <taxon>Parameciidae</taxon>
        <taxon>Paramecium</taxon>
    </lineage>
</organism>
<dbReference type="InterPro" id="IPR001806">
    <property type="entry name" value="Small_GTPase"/>
</dbReference>
<dbReference type="InterPro" id="IPR050209">
    <property type="entry name" value="Rab_GTPases_membrane_traffic"/>
</dbReference>
<evidence type="ECO:0000313" key="3">
    <source>
        <dbReference type="Proteomes" id="UP000683925"/>
    </source>
</evidence>
<dbReference type="NCBIfam" id="TIGR00231">
    <property type="entry name" value="small_GTP"/>
    <property type="match status" value="1"/>
</dbReference>
<accession>A0A8S1XRX0</accession>
<comment type="similarity">
    <text evidence="1">Belongs to the small GTPase superfamily. Rab family.</text>
</comment>
<dbReference type="Proteomes" id="UP000683925">
    <property type="component" value="Unassembled WGS sequence"/>
</dbReference>
<dbReference type="EMBL" id="CAJJDP010000129">
    <property type="protein sequence ID" value="CAD8203144.1"/>
    <property type="molecule type" value="Genomic_DNA"/>
</dbReference>
<comment type="caution">
    <text evidence="2">The sequence shown here is derived from an EMBL/GenBank/DDBJ whole genome shotgun (WGS) entry which is preliminary data.</text>
</comment>
<dbReference type="FunFam" id="3.40.50.300:FF:001447">
    <property type="entry name" value="Ras-related protein Rab-1B"/>
    <property type="match status" value="1"/>
</dbReference>
<dbReference type="SMART" id="SM00175">
    <property type="entry name" value="RAB"/>
    <property type="match status" value="1"/>
</dbReference>
<dbReference type="PANTHER" id="PTHR47979">
    <property type="entry name" value="DRAB11-RELATED"/>
    <property type="match status" value="1"/>
</dbReference>
<protein>
    <submittedName>
        <fullName evidence="2">Uncharacterized protein</fullName>
    </submittedName>
</protein>
<evidence type="ECO:0000256" key="1">
    <source>
        <dbReference type="ARBA" id="ARBA00006270"/>
    </source>
</evidence>
<proteinExistence type="inferred from homology"/>
<dbReference type="SMART" id="SM00176">
    <property type="entry name" value="RAN"/>
    <property type="match status" value="1"/>
</dbReference>
<keyword evidence="3" id="KW-1185">Reference proteome</keyword>
<dbReference type="SMART" id="SM00173">
    <property type="entry name" value="RAS"/>
    <property type="match status" value="1"/>
</dbReference>
<name>A0A8S1XRX0_PAROT</name>
<dbReference type="InterPro" id="IPR005225">
    <property type="entry name" value="Small_GTP-bd"/>
</dbReference>
<sequence>MSQNQYQFVEFLVFGQPFTGKTSLLKSAIGEKFKENYQSNIGIEQIVKQIKIGDEILKLRLWEFPGFQNFKQIARMYYKRTQGLILLYDITDHESFDNLENHLEEALQHHDSLLSIILIGNKVDLDSKRQVSIEEAEDFASKKGFPFFEISVKTNHNFDLVLEYCLRDVLEKAKIKGIELKKTHPNNQESESQTSNSVSLNQQKENWFKCY</sequence>
<dbReference type="CDD" id="cd00154">
    <property type="entry name" value="Rab"/>
    <property type="match status" value="1"/>
</dbReference>
<dbReference type="SMART" id="SM00174">
    <property type="entry name" value="RHO"/>
    <property type="match status" value="1"/>
</dbReference>
<evidence type="ECO:0000313" key="2">
    <source>
        <dbReference type="EMBL" id="CAD8203144.1"/>
    </source>
</evidence>
<dbReference type="GO" id="GO:0005525">
    <property type="term" value="F:GTP binding"/>
    <property type="evidence" value="ECO:0007669"/>
    <property type="project" value="InterPro"/>
</dbReference>
<dbReference type="OMA" id="LYDITDH"/>